<accession>A0A8H7PCE4</accession>
<evidence type="ECO:0000313" key="2">
    <source>
        <dbReference type="EMBL" id="KAF9822162.1"/>
    </source>
</evidence>
<dbReference type="EMBL" id="JADOXO010000001">
    <property type="protein sequence ID" value="KAF9822162.1"/>
    <property type="molecule type" value="Genomic_DNA"/>
</dbReference>
<gene>
    <name evidence="2" type="ORF">IEO21_00156</name>
</gene>
<evidence type="ECO:0000313" key="3">
    <source>
        <dbReference type="Proteomes" id="UP000639403"/>
    </source>
</evidence>
<dbReference type="AlphaFoldDB" id="A0A8H7PCE4"/>
<evidence type="ECO:0000256" key="1">
    <source>
        <dbReference type="SAM" id="MobiDB-lite"/>
    </source>
</evidence>
<feature type="region of interest" description="Disordered" evidence="1">
    <location>
        <begin position="1"/>
        <end position="21"/>
    </location>
</feature>
<feature type="compositionally biased region" description="Basic and acidic residues" evidence="1">
    <location>
        <begin position="86"/>
        <end position="103"/>
    </location>
</feature>
<dbReference type="Proteomes" id="UP000639403">
    <property type="component" value="Unassembled WGS sequence"/>
</dbReference>
<comment type="caution">
    <text evidence="2">The sequence shown here is derived from an EMBL/GenBank/DDBJ whole genome shotgun (WGS) entry which is preliminary data.</text>
</comment>
<name>A0A8H7PCE4_9APHY</name>
<proteinExistence type="predicted"/>
<feature type="region of interest" description="Disordered" evidence="1">
    <location>
        <begin position="38"/>
        <end position="111"/>
    </location>
</feature>
<reference evidence="2" key="1">
    <citation type="submission" date="2020-11" db="EMBL/GenBank/DDBJ databases">
        <authorList>
            <person name="Koelle M."/>
            <person name="Horta M.A.C."/>
            <person name="Nowrousian M."/>
            <person name="Ohm R.A."/>
            <person name="Benz P."/>
            <person name="Pilgard A."/>
        </authorList>
    </citation>
    <scope>NUCLEOTIDE SEQUENCE</scope>
    <source>
        <strain evidence="2">FPRL280</strain>
    </source>
</reference>
<sequence length="111" mass="11766">MTSDQFIYRPDTDGIPNSPEQSSEYVNILNALAFLNPPERSEDDELGWLPRGNPTVVTKALPFPKSKTKSKAEPAGSESDINGGDESTRDGSGKNDAEGDGQLKGEPGASA</sequence>
<organism evidence="2 3">
    <name type="scientific">Rhodonia placenta</name>
    <dbReference type="NCBI Taxonomy" id="104341"/>
    <lineage>
        <taxon>Eukaryota</taxon>
        <taxon>Fungi</taxon>
        <taxon>Dikarya</taxon>
        <taxon>Basidiomycota</taxon>
        <taxon>Agaricomycotina</taxon>
        <taxon>Agaricomycetes</taxon>
        <taxon>Polyporales</taxon>
        <taxon>Adustoporiaceae</taxon>
        <taxon>Rhodonia</taxon>
    </lineage>
</organism>
<protein>
    <submittedName>
        <fullName evidence="2">Uncharacterized protein</fullName>
    </submittedName>
</protein>
<reference evidence="2" key="2">
    <citation type="journal article" name="Front. Microbiol.">
        <title>Degradative Capacity of Two Strains of Rhodonia placenta: From Phenotype to Genotype.</title>
        <authorList>
            <person name="Kolle M."/>
            <person name="Horta M.A.C."/>
            <person name="Nowrousian M."/>
            <person name="Ohm R.A."/>
            <person name="Benz J.P."/>
            <person name="Pilgard A."/>
        </authorList>
    </citation>
    <scope>NUCLEOTIDE SEQUENCE</scope>
    <source>
        <strain evidence="2">FPRL280</strain>
    </source>
</reference>